<reference evidence="3 4" key="1">
    <citation type="submission" date="2020-06" db="EMBL/GenBank/DDBJ databases">
        <title>Genome sequence of 2 isolates from Red Sea Mangroves.</title>
        <authorList>
            <person name="Sefrji F."/>
            <person name="Michoud G."/>
            <person name="Merlino G."/>
            <person name="Daffonchio D."/>
        </authorList>
    </citation>
    <scope>NUCLEOTIDE SEQUENCE [LARGE SCALE GENOMIC DNA]</scope>
    <source>
        <strain evidence="3 4">R1DC25</strain>
    </source>
</reference>
<organism evidence="3 4">
    <name type="scientific">Kaustia mangrovi</name>
    <dbReference type="NCBI Taxonomy" id="2593653"/>
    <lineage>
        <taxon>Bacteria</taxon>
        <taxon>Pseudomonadati</taxon>
        <taxon>Pseudomonadota</taxon>
        <taxon>Alphaproteobacteria</taxon>
        <taxon>Hyphomicrobiales</taxon>
        <taxon>Parvibaculaceae</taxon>
        <taxon>Kaustia</taxon>
    </lineage>
</organism>
<dbReference type="Pfam" id="PF03354">
    <property type="entry name" value="TerL_ATPase"/>
    <property type="match status" value="1"/>
</dbReference>
<dbReference type="InterPro" id="IPR027417">
    <property type="entry name" value="P-loop_NTPase"/>
</dbReference>
<protein>
    <submittedName>
        <fullName evidence="3">Terminase large subunit</fullName>
    </submittedName>
</protein>
<feature type="domain" description="Terminase large subunit-like endonuclease" evidence="2">
    <location>
        <begin position="289"/>
        <end position="519"/>
    </location>
</feature>
<dbReference type="Pfam" id="PF20441">
    <property type="entry name" value="TerL_nuclease"/>
    <property type="match status" value="1"/>
</dbReference>
<dbReference type="InterPro" id="IPR005021">
    <property type="entry name" value="Terminase_largesu-like"/>
</dbReference>
<sequence>MATRKTPTTSCSNKTPALDRVSAYAHDVLDGKVVAGPHVRNACRRHFDDLARGHERGLYWDDKAAAHVMRFFERGLKLNEGQFEGLPFKLHPSQAFKLGSLFGWKKADGTRRFRRAYIEEGKGNGKSPFAGGLGLYGLTADKEPGAQIYAAAATKDQANILFRDAVKMRNQSPALTKRTKTSGAAGKEFNIAHHKSQSFFRPLSKEAGKTGSGLRPHFALCDEVHEHPDRAIMEMLERGFKFRRQPLLAMITNSGSDRNSVCWEEHEHAVRVAAGTREPDEDYSYVGEVIDDDTFAFVCALDKDDDPLEDPSCWPKANPLLNTILTEDYLAGVVAQAKSSPGKRNGILRLHFCVWTEAHTSWITRDVLESVLADFDPDIEHAGKPIKAAGLDLSGTKDLTAAAFVIETGTAAVERTDGTVVDLPTYDAWIEAWTPGETLDARAEADHVPYRTWLDQGYLNATDGKRVRYDHVAARFAQLESERGIDLLAFDRYAYDKFQDELDEYGVEIRTVAHPQGGKRRAKPDPELVAEAKRAGEEPPQGLWMPGSIEELEALILEGRIRLRRNPVLISAIMGVSMETDPLLNNQWFSKAKSTLRMDPAVALAMAIGAATMQPVGGSSVYETRGILMV</sequence>
<dbReference type="GO" id="GO:0004519">
    <property type="term" value="F:endonuclease activity"/>
    <property type="evidence" value="ECO:0007669"/>
    <property type="project" value="InterPro"/>
</dbReference>
<dbReference type="AlphaFoldDB" id="A0A7S8HCQ1"/>
<dbReference type="PANTHER" id="PTHR41287:SF1">
    <property type="entry name" value="PROTEIN YMFN"/>
    <property type="match status" value="1"/>
</dbReference>
<name>A0A7S8HCQ1_9HYPH</name>
<dbReference type="PANTHER" id="PTHR41287">
    <property type="match status" value="1"/>
</dbReference>
<dbReference type="RefSeq" id="WP_213160862.1">
    <property type="nucleotide sequence ID" value="NZ_CP058214.1"/>
</dbReference>
<dbReference type="InterPro" id="IPR046462">
    <property type="entry name" value="TerL_nuclease"/>
</dbReference>
<accession>A0A7S8HCQ1</accession>
<dbReference type="InterPro" id="IPR046461">
    <property type="entry name" value="TerL_ATPase"/>
</dbReference>
<keyword evidence="4" id="KW-1185">Reference proteome</keyword>
<evidence type="ECO:0000313" key="4">
    <source>
        <dbReference type="Proteomes" id="UP000593594"/>
    </source>
</evidence>
<dbReference type="KEGG" id="kmn:HW532_12810"/>
<gene>
    <name evidence="3" type="ORF">HW532_12810</name>
</gene>
<evidence type="ECO:0000313" key="3">
    <source>
        <dbReference type="EMBL" id="QPC43498.1"/>
    </source>
</evidence>
<evidence type="ECO:0000259" key="1">
    <source>
        <dbReference type="Pfam" id="PF03354"/>
    </source>
</evidence>
<feature type="domain" description="Terminase large subunit-like ATPase" evidence="1">
    <location>
        <begin position="94"/>
        <end position="269"/>
    </location>
</feature>
<dbReference type="Gene3D" id="3.40.50.300">
    <property type="entry name" value="P-loop containing nucleotide triphosphate hydrolases"/>
    <property type="match status" value="1"/>
</dbReference>
<dbReference type="Proteomes" id="UP000593594">
    <property type="component" value="Chromosome"/>
</dbReference>
<dbReference type="EMBL" id="CP058214">
    <property type="protein sequence ID" value="QPC43498.1"/>
    <property type="molecule type" value="Genomic_DNA"/>
</dbReference>
<evidence type="ECO:0000259" key="2">
    <source>
        <dbReference type="Pfam" id="PF20441"/>
    </source>
</evidence>
<proteinExistence type="predicted"/>